<dbReference type="EMBL" id="CAJPWZ010000176">
    <property type="protein sequence ID" value="CAG2187645.1"/>
    <property type="molecule type" value="Genomic_DNA"/>
</dbReference>
<dbReference type="InterPro" id="IPR016187">
    <property type="entry name" value="CTDL_fold"/>
</dbReference>
<dbReference type="InterPro" id="IPR016186">
    <property type="entry name" value="C-type_lectin-like/link_sf"/>
</dbReference>
<dbReference type="Proteomes" id="UP000683360">
    <property type="component" value="Unassembled WGS sequence"/>
</dbReference>
<organism evidence="3 4">
    <name type="scientific">Mytilus edulis</name>
    <name type="common">Blue mussel</name>
    <dbReference type="NCBI Taxonomy" id="6550"/>
    <lineage>
        <taxon>Eukaryota</taxon>
        <taxon>Metazoa</taxon>
        <taxon>Spiralia</taxon>
        <taxon>Lophotrochozoa</taxon>
        <taxon>Mollusca</taxon>
        <taxon>Bivalvia</taxon>
        <taxon>Autobranchia</taxon>
        <taxon>Pteriomorphia</taxon>
        <taxon>Mytilida</taxon>
        <taxon>Mytiloidea</taxon>
        <taxon>Mytilidae</taxon>
        <taxon>Mytilinae</taxon>
        <taxon>Mytilus</taxon>
    </lineage>
</organism>
<dbReference type="InterPro" id="IPR018378">
    <property type="entry name" value="C-type_lectin_CS"/>
</dbReference>
<name>A0A8S3PWS6_MYTED</name>
<reference evidence="3" key="1">
    <citation type="submission" date="2021-03" db="EMBL/GenBank/DDBJ databases">
        <authorList>
            <person name="Bekaert M."/>
        </authorList>
    </citation>
    <scope>NUCLEOTIDE SEQUENCE</scope>
</reference>
<proteinExistence type="predicted"/>
<dbReference type="PROSITE" id="PS00615">
    <property type="entry name" value="C_TYPE_LECTIN_1"/>
    <property type="match status" value="1"/>
</dbReference>
<evidence type="ECO:0000313" key="3">
    <source>
        <dbReference type="EMBL" id="CAG2187645.1"/>
    </source>
</evidence>
<evidence type="ECO:0000256" key="1">
    <source>
        <dbReference type="ARBA" id="ARBA00023157"/>
    </source>
</evidence>
<keyword evidence="1" id="KW-1015">Disulfide bond</keyword>
<dbReference type="AlphaFoldDB" id="A0A8S3PWS6"/>
<accession>A0A8S3PWS6</accession>
<dbReference type="SUPFAM" id="SSF56436">
    <property type="entry name" value="C-type lectin-like"/>
    <property type="match status" value="1"/>
</dbReference>
<evidence type="ECO:0000259" key="2">
    <source>
        <dbReference type="PROSITE" id="PS50041"/>
    </source>
</evidence>
<feature type="domain" description="C-type lectin" evidence="2">
    <location>
        <begin position="124"/>
        <end position="234"/>
    </location>
</feature>
<dbReference type="Gene3D" id="3.10.100.10">
    <property type="entry name" value="Mannose-Binding Protein A, subunit A"/>
    <property type="match status" value="1"/>
</dbReference>
<keyword evidence="4" id="KW-1185">Reference proteome</keyword>
<gene>
    <name evidence="3" type="ORF">MEDL_3085</name>
</gene>
<protein>
    <submittedName>
        <fullName evidence="3">CLEC3A</fullName>
    </submittedName>
</protein>
<dbReference type="CDD" id="cd00037">
    <property type="entry name" value="CLECT"/>
    <property type="match status" value="1"/>
</dbReference>
<evidence type="ECO:0000313" key="4">
    <source>
        <dbReference type="Proteomes" id="UP000683360"/>
    </source>
</evidence>
<comment type="caution">
    <text evidence="3">The sequence shown here is derived from an EMBL/GenBank/DDBJ whole genome shotgun (WGS) entry which is preliminary data.</text>
</comment>
<dbReference type="PROSITE" id="PS50041">
    <property type="entry name" value="C_TYPE_LECTIN_2"/>
    <property type="match status" value="1"/>
</dbReference>
<dbReference type="InterPro" id="IPR001304">
    <property type="entry name" value="C-type_lectin-like"/>
</dbReference>
<sequence length="238" mass="27409">MFKLMDSHQENPCDYIYIRRDISRDNASFKTERIVINEGSFSVVNKKRIVDSEFTTDQVVTTKMMCAIRCFSEEKCCTASYDPSTSTCRLDTSENCCVDIEIVDGWETFKTDKYEAPCTGCISYGTSSYKFSEDYKPWNGAKEVSRDHRCEYRKYVNTIVVNTGINGYWLGGYNFNKNGSFQWISNPAQPMTYSDMDSSQPNKPTTELCLIYWRDFGYAWGDGTCNANQPYVCEFVKT</sequence>